<dbReference type="GO" id="GO:0000107">
    <property type="term" value="F:imidazoleglycerol-phosphate synthase activity"/>
    <property type="evidence" value="ECO:0007669"/>
    <property type="project" value="UniProtKB-UniRule"/>
</dbReference>
<dbReference type="SUPFAM" id="SSF52317">
    <property type="entry name" value="Class I glutamine amidotransferase-like"/>
    <property type="match status" value="1"/>
</dbReference>
<gene>
    <name evidence="10" type="primary">hisH</name>
    <name evidence="13" type="ORF">CLV31_11569</name>
</gene>
<keyword evidence="4 10" id="KW-0378">Hydrolase</keyword>
<evidence type="ECO:0000256" key="1">
    <source>
        <dbReference type="ARBA" id="ARBA00005091"/>
    </source>
</evidence>
<dbReference type="GO" id="GO:0000105">
    <property type="term" value="P:L-histidine biosynthetic process"/>
    <property type="evidence" value="ECO:0007669"/>
    <property type="project" value="UniProtKB-UniRule"/>
</dbReference>
<dbReference type="OrthoDB" id="9807137at2"/>
<dbReference type="Proteomes" id="UP000248917">
    <property type="component" value="Unassembled WGS sequence"/>
</dbReference>
<keyword evidence="3 10" id="KW-0028">Amino-acid biosynthesis</keyword>
<feature type="active site" evidence="10 11">
    <location>
        <position position="187"/>
    </location>
</feature>
<organism evidence="13 14">
    <name type="scientific">Algoriphagus aquaeductus</name>
    <dbReference type="NCBI Taxonomy" id="475299"/>
    <lineage>
        <taxon>Bacteria</taxon>
        <taxon>Pseudomonadati</taxon>
        <taxon>Bacteroidota</taxon>
        <taxon>Cytophagia</taxon>
        <taxon>Cytophagales</taxon>
        <taxon>Cyclobacteriaceae</taxon>
        <taxon>Algoriphagus</taxon>
    </lineage>
</organism>
<comment type="catalytic activity">
    <reaction evidence="8 10">
        <text>5-[(5-phospho-1-deoxy-D-ribulos-1-ylimino)methylamino]-1-(5-phospho-beta-D-ribosyl)imidazole-4-carboxamide + L-glutamine = D-erythro-1-(imidazol-4-yl)glycerol 3-phosphate + 5-amino-1-(5-phospho-beta-D-ribosyl)imidazole-4-carboxamide + L-glutamate + H(+)</text>
        <dbReference type="Rhea" id="RHEA:24793"/>
        <dbReference type="ChEBI" id="CHEBI:15378"/>
        <dbReference type="ChEBI" id="CHEBI:29985"/>
        <dbReference type="ChEBI" id="CHEBI:58278"/>
        <dbReference type="ChEBI" id="CHEBI:58359"/>
        <dbReference type="ChEBI" id="CHEBI:58475"/>
        <dbReference type="ChEBI" id="CHEBI:58525"/>
        <dbReference type="EC" id="4.3.2.10"/>
    </reaction>
</comment>
<dbReference type="HAMAP" id="MF_00278">
    <property type="entry name" value="HisH"/>
    <property type="match status" value="1"/>
</dbReference>
<comment type="pathway">
    <text evidence="1 10">Amino-acid biosynthesis; L-histidine biosynthesis; L-histidine from 5-phospho-alpha-D-ribose 1-diphosphate: step 5/9.</text>
</comment>
<comment type="subunit">
    <text evidence="2 10">Heterodimer of HisH and HisF.</text>
</comment>
<dbReference type="InterPro" id="IPR029062">
    <property type="entry name" value="Class_I_gatase-like"/>
</dbReference>
<dbReference type="Pfam" id="PF00117">
    <property type="entry name" value="GATase"/>
    <property type="match status" value="1"/>
</dbReference>
<sequence length="203" mass="22663">MITIVDYGLGNLGSVVNMLKRIGVQSQITDKSEVILDAEKILLPGVGAFDHAMTEINSRGLLPALNKKALEDKVPFLGICLGMQLLTKSSEEGLLSGLGYIDAVTTKFRFEDKSLKIPHMGWNIIELQNPSPLTQGMDEEEYRFYFVHSYYVTCKDQTDCLAKTPYGVHFDSIIQHGNVFGAQFHPEKSHRFGMKLFSNFAAL</sequence>
<dbReference type="EC" id="4.3.2.10" evidence="10"/>
<evidence type="ECO:0000256" key="9">
    <source>
        <dbReference type="ARBA" id="ARBA00049534"/>
    </source>
</evidence>
<comment type="function">
    <text evidence="10">IGPS catalyzes the conversion of PRFAR and glutamine to IGP, AICAR and glutamate. The HisH subunit catalyzes the hydrolysis of glutamine to glutamate and ammonia as part of the synthesis of IGP and AICAR. The resulting ammonia molecule is channeled to the active site of HisF.</text>
</comment>
<dbReference type="GO" id="GO:0005737">
    <property type="term" value="C:cytoplasm"/>
    <property type="evidence" value="ECO:0007669"/>
    <property type="project" value="UniProtKB-SubCell"/>
</dbReference>
<evidence type="ECO:0000256" key="7">
    <source>
        <dbReference type="ARBA" id="ARBA00023239"/>
    </source>
</evidence>
<dbReference type="EC" id="3.5.1.2" evidence="10"/>
<proteinExistence type="inferred from homology"/>
<name>A0A326RMH3_9BACT</name>
<evidence type="ECO:0000256" key="2">
    <source>
        <dbReference type="ARBA" id="ARBA00011152"/>
    </source>
</evidence>
<evidence type="ECO:0000256" key="6">
    <source>
        <dbReference type="ARBA" id="ARBA00023102"/>
    </source>
</evidence>
<comment type="subcellular location">
    <subcellularLocation>
        <location evidence="10">Cytoplasm</location>
    </subcellularLocation>
</comment>
<dbReference type="NCBIfam" id="TIGR01855">
    <property type="entry name" value="IMP_synth_hisH"/>
    <property type="match status" value="1"/>
</dbReference>
<dbReference type="PANTHER" id="PTHR42701">
    <property type="entry name" value="IMIDAZOLE GLYCEROL PHOSPHATE SYNTHASE SUBUNIT HISH"/>
    <property type="match status" value="1"/>
</dbReference>
<evidence type="ECO:0000256" key="3">
    <source>
        <dbReference type="ARBA" id="ARBA00022605"/>
    </source>
</evidence>
<accession>A0A326RMH3</accession>
<dbReference type="PROSITE" id="PS51273">
    <property type="entry name" value="GATASE_TYPE_1"/>
    <property type="match status" value="1"/>
</dbReference>
<dbReference type="UniPathway" id="UPA00031">
    <property type="reaction ID" value="UER00010"/>
</dbReference>
<evidence type="ECO:0000256" key="8">
    <source>
        <dbReference type="ARBA" id="ARBA00047838"/>
    </source>
</evidence>
<dbReference type="GO" id="GO:0004359">
    <property type="term" value="F:glutaminase activity"/>
    <property type="evidence" value="ECO:0007669"/>
    <property type="project" value="UniProtKB-EC"/>
</dbReference>
<evidence type="ECO:0000256" key="4">
    <source>
        <dbReference type="ARBA" id="ARBA00022801"/>
    </source>
</evidence>
<dbReference type="GO" id="GO:0016829">
    <property type="term" value="F:lyase activity"/>
    <property type="evidence" value="ECO:0007669"/>
    <property type="project" value="UniProtKB-KW"/>
</dbReference>
<dbReference type="InterPro" id="IPR017926">
    <property type="entry name" value="GATASE"/>
</dbReference>
<dbReference type="AlphaFoldDB" id="A0A326RMH3"/>
<dbReference type="CDD" id="cd01748">
    <property type="entry name" value="GATase1_IGP_Synthase"/>
    <property type="match status" value="1"/>
</dbReference>
<evidence type="ECO:0000259" key="12">
    <source>
        <dbReference type="Pfam" id="PF00117"/>
    </source>
</evidence>
<dbReference type="Gene3D" id="3.40.50.880">
    <property type="match status" value="1"/>
</dbReference>
<keyword evidence="5 10" id="KW-0315">Glutamine amidotransferase</keyword>
<feature type="active site" description="Nucleophile" evidence="10 11">
    <location>
        <position position="80"/>
    </location>
</feature>
<keyword evidence="10" id="KW-0963">Cytoplasm</keyword>
<comment type="catalytic activity">
    <reaction evidence="9 10">
        <text>L-glutamine + H2O = L-glutamate + NH4(+)</text>
        <dbReference type="Rhea" id="RHEA:15889"/>
        <dbReference type="ChEBI" id="CHEBI:15377"/>
        <dbReference type="ChEBI" id="CHEBI:28938"/>
        <dbReference type="ChEBI" id="CHEBI:29985"/>
        <dbReference type="ChEBI" id="CHEBI:58359"/>
        <dbReference type="EC" id="3.5.1.2"/>
    </reaction>
</comment>
<comment type="caution">
    <text evidence="13">The sequence shown here is derived from an EMBL/GenBank/DDBJ whole genome shotgun (WGS) entry which is preliminary data.</text>
</comment>
<dbReference type="EMBL" id="QKTX01000015">
    <property type="protein sequence ID" value="PZV79109.1"/>
    <property type="molecule type" value="Genomic_DNA"/>
</dbReference>
<dbReference type="RefSeq" id="WP_111394374.1">
    <property type="nucleotide sequence ID" value="NZ_QKTX01000015.1"/>
</dbReference>
<evidence type="ECO:0000313" key="14">
    <source>
        <dbReference type="Proteomes" id="UP000248917"/>
    </source>
</evidence>
<reference evidence="13 14" key="1">
    <citation type="submission" date="2018-06" db="EMBL/GenBank/DDBJ databases">
        <title>Genomic Encyclopedia of Archaeal and Bacterial Type Strains, Phase II (KMG-II): from individual species to whole genera.</title>
        <authorList>
            <person name="Goeker M."/>
        </authorList>
    </citation>
    <scope>NUCLEOTIDE SEQUENCE [LARGE SCALE GENOMIC DNA]</scope>
    <source>
        <strain evidence="13 14">T4</strain>
    </source>
</reference>
<keyword evidence="14" id="KW-1185">Reference proteome</keyword>
<evidence type="ECO:0000313" key="13">
    <source>
        <dbReference type="EMBL" id="PZV79109.1"/>
    </source>
</evidence>
<dbReference type="PANTHER" id="PTHR42701:SF1">
    <property type="entry name" value="IMIDAZOLE GLYCEROL PHOSPHATE SYNTHASE SUBUNIT HISH"/>
    <property type="match status" value="1"/>
</dbReference>
<feature type="domain" description="Glutamine amidotransferase" evidence="12">
    <location>
        <begin position="4"/>
        <end position="200"/>
    </location>
</feature>
<keyword evidence="6 10" id="KW-0368">Histidine biosynthesis</keyword>
<dbReference type="PIRSF" id="PIRSF000495">
    <property type="entry name" value="Amidotransf_hisH"/>
    <property type="match status" value="1"/>
</dbReference>
<dbReference type="InterPro" id="IPR010139">
    <property type="entry name" value="Imidazole-glycPsynth_HisH"/>
</dbReference>
<evidence type="ECO:0000256" key="5">
    <source>
        <dbReference type="ARBA" id="ARBA00022962"/>
    </source>
</evidence>
<feature type="active site" evidence="10 11">
    <location>
        <position position="185"/>
    </location>
</feature>
<keyword evidence="7 10" id="KW-0456">Lyase</keyword>
<protein>
    <recommendedName>
        <fullName evidence="10">Imidazole glycerol phosphate synthase subunit HisH</fullName>
        <ecNumber evidence="10">4.3.2.10</ecNumber>
    </recommendedName>
    <alternativeName>
        <fullName evidence="10">IGP synthase glutaminase subunit</fullName>
        <ecNumber evidence="10">3.5.1.2</ecNumber>
    </alternativeName>
    <alternativeName>
        <fullName evidence="10">IGP synthase subunit HisH</fullName>
    </alternativeName>
    <alternativeName>
        <fullName evidence="10">ImGP synthase subunit HisH</fullName>
        <shortName evidence="10">IGPS subunit HisH</shortName>
    </alternativeName>
</protein>
<evidence type="ECO:0000256" key="11">
    <source>
        <dbReference type="PIRSR" id="PIRSR000495-1"/>
    </source>
</evidence>
<keyword evidence="13" id="KW-0808">Transferase</keyword>
<evidence type="ECO:0000256" key="10">
    <source>
        <dbReference type="HAMAP-Rule" id="MF_00278"/>
    </source>
</evidence>